<protein>
    <submittedName>
        <fullName evidence="1">RVP_2 domain-containing protein</fullName>
    </submittedName>
</protein>
<dbReference type="SUPFAM" id="SSF50630">
    <property type="entry name" value="Acid proteases"/>
    <property type="match status" value="1"/>
</dbReference>
<dbReference type="InParanoid" id="A0A1Q3AYE3"/>
<name>A0A1Q3AYE3_CEPFO</name>
<dbReference type="AlphaFoldDB" id="A0A1Q3AYE3"/>
<organism evidence="1 2">
    <name type="scientific">Cephalotus follicularis</name>
    <name type="common">Albany pitcher plant</name>
    <dbReference type="NCBI Taxonomy" id="3775"/>
    <lineage>
        <taxon>Eukaryota</taxon>
        <taxon>Viridiplantae</taxon>
        <taxon>Streptophyta</taxon>
        <taxon>Embryophyta</taxon>
        <taxon>Tracheophyta</taxon>
        <taxon>Spermatophyta</taxon>
        <taxon>Magnoliopsida</taxon>
        <taxon>eudicotyledons</taxon>
        <taxon>Gunneridae</taxon>
        <taxon>Pentapetalae</taxon>
        <taxon>rosids</taxon>
        <taxon>fabids</taxon>
        <taxon>Oxalidales</taxon>
        <taxon>Cephalotaceae</taxon>
        <taxon>Cephalotus</taxon>
    </lineage>
</organism>
<sequence length="175" mass="20329">CYKCDEKFFLRHKFKAKFFLNISDPIEDCERKQEVLEDELIDCPYEGFPKISLHALVGQVNHITLIITRRVKKFKLQTLIDDGSTHNFMEEKISRKLGLDILFTKPFKVLVDNGHTLLCSKKVLQVPLSLQAHSFKIDFFILPIKGAELVIGIQLLETLQDIITNRKLLTMQFTH</sequence>
<dbReference type="EMBL" id="BDDD01000164">
    <property type="protein sequence ID" value="GAV60739.1"/>
    <property type="molecule type" value="Genomic_DNA"/>
</dbReference>
<gene>
    <name evidence="1" type="ORF">CFOL_v3_04268</name>
</gene>
<keyword evidence="2" id="KW-1185">Reference proteome</keyword>
<evidence type="ECO:0000313" key="2">
    <source>
        <dbReference type="Proteomes" id="UP000187406"/>
    </source>
</evidence>
<dbReference type="Gene3D" id="2.40.70.10">
    <property type="entry name" value="Acid Proteases"/>
    <property type="match status" value="1"/>
</dbReference>
<proteinExistence type="predicted"/>
<feature type="non-terminal residue" evidence="1">
    <location>
        <position position="1"/>
    </location>
</feature>
<reference evidence="2" key="1">
    <citation type="submission" date="2016-04" db="EMBL/GenBank/DDBJ databases">
        <title>Cephalotus genome sequencing.</title>
        <authorList>
            <person name="Fukushima K."/>
            <person name="Hasebe M."/>
            <person name="Fang X."/>
        </authorList>
    </citation>
    <scope>NUCLEOTIDE SEQUENCE [LARGE SCALE GENOMIC DNA]</scope>
    <source>
        <strain evidence="2">cv. St1</strain>
    </source>
</reference>
<dbReference type="OrthoDB" id="1745472at2759"/>
<evidence type="ECO:0000313" key="1">
    <source>
        <dbReference type="EMBL" id="GAV60739.1"/>
    </source>
</evidence>
<dbReference type="Proteomes" id="UP000187406">
    <property type="component" value="Unassembled WGS sequence"/>
</dbReference>
<accession>A0A1Q3AYE3</accession>
<dbReference type="CDD" id="cd00303">
    <property type="entry name" value="retropepsin_like"/>
    <property type="match status" value="1"/>
</dbReference>
<dbReference type="Pfam" id="PF08284">
    <property type="entry name" value="RVP_2"/>
    <property type="match status" value="1"/>
</dbReference>
<dbReference type="InterPro" id="IPR021109">
    <property type="entry name" value="Peptidase_aspartic_dom_sf"/>
</dbReference>
<comment type="caution">
    <text evidence="1">The sequence shown here is derived from an EMBL/GenBank/DDBJ whole genome shotgun (WGS) entry which is preliminary data.</text>
</comment>